<dbReference type="CDD" id="cd06261">
    <property type="entry name" value="TM_PBP2"/>
    <property type="match status" value="1"/>
</dbReference>
<feature type="transmembrane region" description="Helical" evidence="12">
    <location>
        <begin position="167"/>
        <end position="188"/>
    </location>
</feature>
<evidence type="ECO:0000256" key="2">
    <source>
        <dbReference type="ARBA" id="ARBA00022448"/>
    </source>
</evidence>
<dbReference type="PROSITE" id="PS50928">
    <property type="entry name" value="ABC_TM1"/>
    <property type="match status" value="1"/>
</dbReference>
<reference evidence="14 15" key="1">
    <citation type="submission" date="2016-10" db="EMBL/GenBank/DDBJ databases">
        <title>Actinomyces aegypiusis sp. nov., isolated from the Aegypius monachus in Qinghai Tibet Plateau China.</title>
        <authorList>
            <person name="Wang Y."/>
        </authorList>
    </citation>
    <scope>NUCLEOTIDE SEQUENCE [LARGE SCALE GENOMIC DNA]</scope>
    <source>
        <strain evidence="14 15">VUL4_3</strain>
    </source>
</reference>
<evidence type="ECO:0000256" key="3">
    <source>
        <dbReference type="ARBA" id="ARBA00022475"/>
    </source>
</evidence>
<dbReference type="SUPFAM" id="SSF161098">
    <property type="entry name" value="MetI-like"/>
    <property type="match status" value="1"/>
</dbReference>
<organism evidence="14 15">
    <name type="scientific">Boudabousia tangfeifanii</name>
    <dbReference type="NCBI Taxonomy" id="1912795"/>
    <lineage>
        <taxon>Bacteria</taxon>
        <taxon>Bacillati</taxon>
        <taxon>Actinomycetota</taxon>
        <taxon>Actinomycetes</taxon>
        <taxon>Actinomycetales</taxon>
        <taxon>Actinomycetaceae</taxon>
        <taxon>Boudabousia</taxon>
    </lineage>
</organism>
<keyword evidence="3" id="KW-1003">Cell membrane</keyword>
<comment type="similarity">
    <text evidence="10">Belongs to the binding-protein-dependent transport system permease family. OppBC subfamily.</text>
</comment>
<keyword evidence="9 12" id="KW-0472">Membrane</keyword>
<name>A0A1D9MJ99_9ACTO</name>
<evidence type="ECO:0000256" key="4">
    <source>
        <dbReference type="ARBA" id="ARBA00022519"/>
    </source>
</evidence>
<keyword evidence="8 12" id="KW-1133">Transmembrane helix</keyword>
<dbReference type="Proteomes" id="UP000176288">
    <property type="component" value="Chromosome"/>
</dbReference>
<keyword evidence="6" id="KW-0571">Peptide transport</keyword>
<dbReference type="GO" id="GO:0005886">
    <property type="term" value="C:plasma membrane"/>
    <property type="evidence" value="ECO:0007669"/>
    <property type="project" value="UniProtKB-SubCell"/>
</dbReference>
<dbReference type="GO" id="GO:0015833">
    <property type="term" value="P:peptide transport"/>
    <property type="evidence" value="ECO:0007669"/>
    <property type="project" value="UniProtKB-KW"/>
</dbReference>
<dbReference type="InterPro" id="IPR035906">
    <property type="entry name" value="MetI-like_sf"/>
</dbReference>
<evidence type="ECO:0000256" key="6">
    <source>
        <dbReference type="ARBA" id="ARBA00022856"/>
    </source>
</evidence>
<proteinExistence type="inferred from homology"/>
<dbReference type="EMBL" id="CP017812">
    <property type="protein sequence ID" value="AOZ72421.1"/>
    <property type="molecule type" value="Genomic_DNA"/>
</dbReference>
<dbReference type="GO" id="GO:0055085">
    <property type="term" value="P:transmembrane transport"/>
    <property type="evidence" value="ECO:0007669"/>
    <property type="project" value="InterPro"/>
</dbReference>
<feature type="transmembrane region" description="Helical" evidence="12">
    <location>
        <begin position="271"/>
        <end position="294"/>
    </location>
</feature>
<keyword evidence="7" id="KW-0653">Protein transport</keyword>
<keyword evidence="5 12" id="KW-0812">Transmembrane</keyword>
<dbReference type="AlphaFoldDB" id="A0A1D9MJ99"/>
<feature type="transmembrane region" description="Helical" evidence="12">
    <location>
        <begin position="103"/>
        <end position="128"/>
    </location>
</feature>
<keyword evidence="2 12" id="KW-0813">Transport</keyword>
<evidence type="ECO:0000256" key="10">
    <source>
        <dbReference type="ARBA" id="ARBA00024202"/>
    </source>
</evidence>
<keyword evidence="4" id="KW-0997">Cell inner membrane</keyword>
<dbReference type="RefSeq" id="WP_071163887.1">
    <property type="nucleotide sequence ID" value="NZ_CP017812.1"/>
</dbReference>
<dbReference type="PANTHER" id="PTHR43386">
    <property type="entry name" value="OLIGOPEPTIDE TRANSPORT SYSTEM PERMEASE PROTEIN APPC"/>
    <property type="match status" value="1"/>
</dbReference>
<dbReference type="OrthoDB" id="6637947at2"/>
<comment type="subcellular location">
    <subcellularLocation>
        <location evidence="1">Cell inner membrane</location>
        <topology evidence="1">Multi-pass membrane protein</topology>
    </subcellularLocation>
    <subcellularLocation>
        <location evidence="12">Cell membrane</location>
        <topology evidence="12">Multi-pass membrane protein</topology>
    </subcellularLocation>
</comment>
<dbReference type="GO" id="GO:0015031">
    <property type="term" value="P:protein transport"/>
    <property type="evidence" value="ECO:0007669"/>
    <property type="project" value="UniProtKB-KW"/>
</dbReference>
<dbReference type="STRING" id="1912795.BK816_03210"/>
<dbReference type="KEGG" id="avu:BK816_03210"/>
<evidence type="ECO:0000256" key="8">
    <source>
        <dbReference type="ARBA" id="ARBA00022989"/>
    </source>
</evidence>
<dbReference type="PANTHER" id="PTHR43386:SF2">
    <property type="entry name" value="OLIGOPEPTIDE TRANSPORT SYSTEM PERMEASE PROTEIN OPPC"/>
    <property type="match status" value="1"/>
</dbReference>
<dbReference type="Gene3D" id="1.10.3720.10">
    <property type="entry name" value="MetI-like"/>
    <property type="match status" value="1"/>
</dbReference>
<dbReference type="Pfam" id="PF12911">
    <property type="entry name" value="OppC_N"/>
    <property type="match status" value="1"/>
</dbReference>
<evidence type="ECO:0000256" key="12">
    <source>
        <dbReference type="RuleBase" id="RU363032"/>
    </source>
</evidence>
<feature type="transmembrane region" description="Helical" evidence="12">
    <location>
        <begin position="38"/>
        <end position="59"/>
    </location>
</feature>
<evidence type="ECO:0000256" key="5">
    <source>
        <dbReference type="ARBA" id="ARBA00022692"/>
    </source>
</evidence>
<dbReference type="InterPro" id="IPR025966">
    <property type="entry name" value="OppC_N"/>
</dbReference>
<protein>
    <recommendedName>
        <fullName evidence="11">Oligopeptide transport system permease protein OppC</fullName>
    </recommendedName>
</protein>
<dbReference type="InterPro" id="IPR050366">
    <property type="entry name" value="BP-dependent_transpt_permease"/>
</dbReference>
<feature type="transmembrane region" description="Helical" evidence="12">
    <location>
        <begin position="140"/>
        <end position="161"/>
    </location>
</feature>
<keyword evidence="15" id="KW-1185">Reference proteome</keyword>
<evidence type="ECO:0000313" key="15">
    <source>
        <dbReference type="Proteomes" id="UP000176288"/>
    </source>
</evidence>
<accession>A0A1D9MJ99</accession>
<evidence type="ECO:0000259" key="13">
    <source>
        <dbReference type="PROSITE" id="PS50928"/>
    </source>
</evidence>
<evidence type="ECO:0000256" key="9">
    <source>
        <dbReference type="ARBA" id="ARBA00023136"/>
    </source>
</evidence>
<feature type="transmembrane region" description="Helical" evidence="12">
    <location>
        <begin position="225"/>
        <end position="251"/>
    </location>
</feature>
<gene>
    <name evidence="14" type="ORF">BK816_03210</name>
</gene>
<evidence type="ECO:0000256" key="7">
    <source>
        <dbReference type="ARBA" id="ARBA00022927"/>
    </source>
</evidence>
<dbReference type="InterPro" id="IPR000515">
    <property type="entry name" value="MetI-like"/>
</dbReference>
<feature type="domain" description="ABC transmembrane type-1" evidence="13">
    <location>
        <begin position="99"/>
        <end position="294"/>
    </location>
</feature>
<evidence type="ECO:0000313" key="14">
    <source>
        <dbReference type="EMBL" id="AOZ72421.1"/>
    </source>
</evidence>
<dbReference type="Pfam" id="PF00528">
    <property type="entry name" value="BPD_transp_1"/>
    <property type="match status" value="1"/>
</dbReference>
<evidence type="ECO:0000256" key="1">
    <source>
        <dbReference type="ARBA" id="ARBA00004429"/>
    </source>
</evidence>
<sequence>MTMQNEVSEEKVAVPVPPSKKRTSMMRLYYRRFRRNKLAVFGVFIIFGLVVFSVFGPMMTEWNYADPDFTALGAPPNGSHWFGTQKSGHDLFAQVSHGVGRSLIIGFTTSILTTLIAAMVGTATAYFGALGPAGRRMEKVMLGIINFLLIIPSFLIIALVIKGYGGSWQLLILVLVIFGWMGAARVIWSLAMSIREREFVTAARYMGVSSGKILWRHMVPNIGSLLVIQMTLGVQATVMAETSFSFLGLGVKAPDVSLGTLLGGAQDVLYSAPWLFFIPAGFLTLITLAVAFIADGLRDALDPNSSAGGRA</sequence>
<evidence type="ECO:0000256" key="11">
    <source>
        <dbReference type="ARBA" id="ARBA00072251"/>
    </source>
</evidence>